<feature type="transmembrane region" description="Helical" evidence="2">
    <location>
        <begin position="421"/>
        <end position="439"/>
    </location>
</feature>
<sequence length="539" mass="59515">MTQTDDAPSERDAATASNVRMARGPERRSDDDFISNGFTNGITHNGGSSSYGAIPSSNPVSKPSSSSSTRALAPDLLRGFLMLTMALDHTALALNAWEHGTGRTSEMDGAVVTRWNRTAAYLVRSLTHLCAPGFTFLLGVGVVYLGRSRTRLGWSSGRIARYFAVRCGVLTLVNVVLGLAVSGGEVWFMNFVLFALAVDYLLAGMLWLVIDKTEPLLAQSISGLLPDDASLLQDDAEEPLLQPSPTPQSSTRASTMSWHIHNALLFIASLVTIWWNHWLSPTSGHCDFQSNALVALTAPGPGLDTPAVSHHPLFGIWFWVVESKRVISPFPPMAWLSFAIVGLLYARINLARPWSRRAVVLGHSLIGLLFFIFFVLTRVLRFGNLSEGCLHTPDQDKHPDQNPYLVSGQSFFYIIKYPPDVAFWAFTLAGNFFLLALFGGLPVRISQRLTILLDFGRAALFFYIAHLFAVFIAGAILVRLFGHDVGIPSQSNPDNSQGIDNVWAYFAIWAALMLLLWPATRWYSRFKSTKPADSIWRFF</sequence>
<keyword evidence="4" id="KW-1185">Reference proteome</keyword>
<evidence type="ECO:0000313" key="3">
    <source>
        <dbReference type="EMBL" id="KAH7145537.1"/>
    </source>
</evidence>
<dbReference type="PANTHER" id="PTHR40407:SF1">
    <property type="entry name" value="HEPARAN-ALPHA-GLUCOSAMINIDE N-ACETYLTRANSFERASE CATALYTIC DOMAIN-CONTAINING PROTEIN"/>
    <property type="match status" value="1"/>
</dbReference>
<feature type="compositionally biased region" description="Polar residues" evidence="1">
    <location>
        <begin position="36"/>
        <end position="51"/>
    </location>
</feature>
<evidence type="ECO:0000256" key="2">
    <source>
        <dbReference type="SAM" id="Phobius"/>
    </source>
</evidence>
<feature type="region of interest" description="Disordered" evidence="1">
    <location>
        <begin position="1"/>
        <end position="68"/>
    </location>
</feature>
<feature type="transmembrane region" description="Helical" evidence="2">
    <location>
        <begin position="326"/>
        <end position="346"/>
    </location>
</feature>
<keyword evidence="2" id="KW-0812">Transmembrane</keyword>
<feature type="transmembrane region" description="Helical" evidence="2">
    <location>
        <begin position="187"/>
        <end position="210"/>
    </location>
</feature>
<feature type="transmembrane region" description="Helical" evidence="2">
    <location>
        <begin position="126"/>
        <end position="147"/>
    </location>
</feature>
<comment type="caution">
    <text evidence="3">The sequence shown here is derived from an EMBL/GenBank/DDBJ whole genome shotgun (WGS) entry which is preliminary data.</text>
</comment>
<dbReference type="OrthoDB" id="2505607at2759"/>
<dbReference type="EMBL" id="JAGMUU010000009">
    <property type="protein sequence ID" value="KAH7145537.1"/>
    <property type="molecule type" value="Genomic_DNA"/>
</dbReference>
<gene>
    <name evidence="3" type="ORF">B0J13DRAFT_323165</name>
</gene>
<keyword evidence="2" id="KW-0472">Membrane</keyword>
<name>A0A9P9EV29_9HYPO</name>
<feature type="transmembrane region" description="Helical" evidence="2">
    <location>
        <begin position="502"/>
        <end position="520"/>
    </location>
</feature>
<evidence type="ECO:0008006" key="5">
    <source>
        <dbReference type="Google" id="ProtNLM"/>
    </source>
</evidence>
<evidence type="ECO:0000313" key="4">
    <source>
        <dbReference type="Proteomes" id="UP000717696"/>
    </source>
</evidence>
<feature type="transmembrane region" description="Helical" evidence="2">
    <location>
        <begin position="460"/>
        <end position="482"/>
    </location>
</feature>
<evidence type="ECO:0000256" key="1">
    <source>
        <dbReference type="SAM" id="MobiDB-lite"/>
    </source>
</evidence>
<dbReference type="Proteomes" id="UP000717696">
    <property type="component" value="Unassembled WGS sequence"/>
</dbReference>
<feature type="transmembrane region" description="Helical" evidence="2">
    <location>
        <begin position="258"/>
        <end position="275"/>
    </location>
</feature>
<feature type="compositionally biased region" description="Low complexity" evidence="1">
    <location>
        <begin position="55"/>
        <end position="68"/>
    </location>
</feature>
<feature type="transmembrane region" description="Helical" evidence="2">
    <location>
        <begin position="358"/>
        <end position="376"/>
    </location>
</feature>
<protein>
    <recommendedName>
        <fullName evidence="5">Heparan-alpha-glucosaminide N-acetyltransferase catalytic domain-containing protein</fullName>
    </recommendedName>
</protein>
<dbReference type="AlphaFoldDB" id="A0A9P9EV29"/>
<dbReference type="PANTHER" id="PTHR40407">
    <property type="entry name" value="MEMBRANE PROTEIN-LIKE PROTEIN"/>
    <property type="match status" value="1"/>
</dbReference>
<proteinExistence type="predicted"/>
<organism evidence="3 4">
    <name type="scientific">Dactylonectria estremocensis</name>
    <dbReference type="NCBI Taxonomy" id="1079267"/>
    <lineage>
        <taxon>Eukaryota</taxon>
        <taxon>Fungi</taxon>
        <taxon>Dikarya</taxon>
        <taxon>Ascomycota</taxon>
        <taxon>Pezizomycotina</taxon>
        <taxon>Sordariomycetes</taxon>
        <taxon>Hypocreomycetidae</taxon>
        <taxon>Hypocreales</taxon>
        <taxon>Nectriaceae</taxon>
        <taxon>Dactylonectria</taxon>
    </lineage>
</organism>
<accession>A0A9P9EV29</accession>
<feature type="transmembrane region" description="Helical" evidence="2">
    <location>
        <begin position="159"/>
        <end position="181"/>
    </location>
</feature>
<keyword evidence="2" id="KW-1133">Transmembrane helix</keyword>
<reference evidence="3" key="1">
    <citation type="journal article" date="2021" name="Nat. Commun.">
        <title>Genetic determinants of endophytism in the Arabidopsis root mycobiome.</title>
        <authorList>
            <person name="Mesny F."/>
            <person name="Miyauchi S."/>
            <person name="Thiergart T."/>
            <person name="Pickel B."/>
            <person name="Atanasova L."/>
            <person name="Karlsson M."/>
            <person name="Huettel B."/>
            <person name="Barry K.W."/>
            <person name="Haridas S."/>
            <person name="Chen C."/>
            <person name="Bauer D."/>
            <person name="Andreopoulos W."/>
            <person name="Pangilinan J."/>
            <person name="LaButti K."/>
            <person name="Riley R."/>
            <person name="Lipzen A."/>
            <person name="Clum A."/>
            <person name="Drula E."/>
            <person name="Henrissat B."/>
            <person name="Kohler A."/>
            <person name="Grigoriev I.V."/>
            <person name="Martin F.M."/>
            <person name="Hacquard S."/>
        </authorList>
    </citation>
    <scope>NUCLEOTIDE SEQUENCE</scope>
    <source>
        <strain evidence="3">MPI-CAGE-AT-0021</strain>
    </source>
</reference>